<evidence type="ECO:0000256" key="8">
    <source>
        <dbReference type="ARBA" id="ARBA00023004"/>
    </source>
</evidence>
<dbReference type="PRINTS" id="PR00368">
    <property type="entry name" value="FADPNR"/>
</dbReference>
<dbReference type="RefSeq" id="WP_245210370.1">
    <property type="nucleotide sequence ID" value="NZ_JAGGKS010000003.1"/>
</dbReference>
<evidence type="ECO:0000256" key="3">
    <source>
        <dbReference type="ARBA" id="ARBA00011048"/>
    </source>
</evidence>
<comment type="similarity">
    <text evidence="3">In the N-terminal section; belongs to the NADH:flavin oxidoreductase/NADH oxidase family.</text>
</comment>
<dbReference type="InterPro" id="IPR001155">
    <property type="entry name" value="OxRdtase_FMN_N"/>
</dbReference>
<proteinExistence type="inferred from homology"/>
<evidence type="ECO:0000256" key="5">
    <source>
        <dbReference type="ARBA" id="ARBA00022643"/>
    </source>
</evidence>
<keyword evidence="6" id="KW-0479">Metal-binding</keyword>
<keyword evidence="5" id="KW-0288">FMN</keyword>
<evidence type="ECO:0000256" key="6">
    <source>
        <dbReference type="ARBA" id="ARBA00022723"/>
    </source>
</evidence>
<reference evidence="12 13" key="1">
    <citation type="submission" date="2021-03" db="EMBL/GenBank/DDBJ databases">
        <title>Genomic Encyclopedia of Type Strains, Phase IV (KMG-IV): sequencing the most valuable type-strain genomes for metagenomic binning, comparative biology and taxonomic classification.</title>
        <authorList>
            <person name="Goeker M."/>
        </authorList>
    </citation>
    <scope>NUCLEOTIDE SEQUENCE [LARGE SCALE GENOMIC DNA]</scope>
    <source>
        <strain evidence="12 13">DSM 24004</strain>
    </source>
</reference>
<dbReference type="CDD" id="cd02803">
    <property type="entry name" value="OYE_like_FMN_family"/>
    <property type="match status" value="1"/>
</dbReference>
<dbReference type="InterPro" id="IPR036188">
    <property type="entry name" value="FAD/NAD-bd_sf"/>
</dbReference>
<dbReference type="Pfam" id="PF07992">
    <property type="entry name" value="Pyr_redox_2"/>
    <property type="match status" value="1"/>
</dbReference>
<dbReference type="PANTHER" id="PTHR42917:SF2">
    <property type="entry name" value="2,4-DIENOYL-COA REDUCTASE [(2E)-ENOYL-COA-PRODUCING]"/>
    <property type="match status" value="1"/>
</dbReference>
<evidence type="ECO:0000259" key="11">
    <source>
        <dbReference type="Pfam" id="PF07992"/>
    </source>
</evidence>
<feature type="domain" description="FAD/NAD(P)-binding" evidence="11">
    <location>
        <begin position="391"/>
        <end position="615"/>
    </location>
</feature>
<name>A0ABS4GD66_9FIRM</name>
<dbReference type="InterPro" id="IPR013785">
    <property type="entry name" value="Aldolase_TIM"/>
</dbReference>
<evidence type="ECO:0000256" key="7">
    <source>
        <dbReference type="ARBA" id="ARBA00023002"/>
    </source>
</evidence>
<evidence type="ECO:0000313" key="13">
    <source>
        <dbReference type="Proteomes" id="UP001519342"/>
    </source>
</evidence>
<dbReference type="SUPFAM" id="SSF51395">
    <property type="entry name" value="FMN-linked oxidoreductases"/>
    <property type="match status" value="1"/>
</dbReference>
<accession>A0ABS4GD66</accession>
<protein>
    <submittedName>
        <fullName evidence="12">2,4-dienoyl-CoA reductase-like NADH-dependent reductase (Old Yellow Enzyme family)/thioredoxin reductase</fullName>
    </submittedName>
</protein>
<comment type="cofactor">
    <cofactor evidence="1">
        <name>FMN</name>
        <dbReference type="ChEBI" id="CHEBI:58210"/>
    </cofactor>
</comment>
<dbReference type="EMBL" id="JAGGKS010000003">
    <property type="protein sequence ID" value="MBP1925626.1"/>
    <property type="molecule type" value="Genomic_DNA"/>
</dbReference>
<dbReference type="SUPFAM" id="SSF51905">
    <property type="entry name" value="FAD/NAD(P)-binding domain"/>
    <property type="match status" value="1"/>
</dbReference>
<dbReference type="PANTHER" id="PTHR42917">
    <property type="entry name" value="2,4-DIENOYL-COA REDUCTASE"/>
    <property type="match status" value="1"/>
</dbReference>
<dbReference type="Gene3D" id="3.40.50.720">
    <property type="entry name" value="NAD(P)-binding Rossmann-like Domain"/>
    <property type="match status" value="1"/>
</dbReference>
<dbReference type="Gene3D" id="3.20.20.70">
    <property type="entry name" value="Aldolase class I"/>
    <property type="match status" value="1"/>
</dbReference>
<organism evidence="12 13">
    <name type="scientific">Sedimentibacter acidaminivorans</name>
    <dbReference type="NCBI Taxonomy" id="913099"/>
    <lineage>
        <taxon>Bacteria</taxon>
        <taxon>Bacillati</taxon>
        <taxon>Bacillota</taxon>
        <taxon>Tissierellia</taxon>
        <taxon>Sedimentibacter</taxon>
    </lineage>
</organism>
<comment type="cofactor">
    <cofactor evidence="2">
        <name>[4Fe-4S] cluster</name>
        <dbReference type="ChEBI" id="CHEBI:49883"/>
    </cofactor>
</comment>
<dbReference type="Gene3D" id="3.50.50.60">
    <property type="entry name" value="FAD/NAD(P)-binding domain"/>
    <property type="match status" value="1"/>
</dbReference>
<feature type="domain" description="NADH:flavin oxidoreductase/NADH oxidase N-terminal" evidence="10">
    <location>
        <begin position="10"/>
        <end position="342"/>
    </location>
</feature>
<dbReference type="Proteomes" id="UP001519342">
    <property type="component" value="Unassembled WGS sequence"/>
</dbReference>
<comment type="caution">
    <text evidence="12">The sequence shown here is derived from an EMBL/GenBank/DDBJ whole genome shotgun (WGS) entry which is preliminary data.</text>
</comment>
<dbReference type="InterPro" id="IPR051793">
    <property type="entry name" value="NADH:flavin_oxidoreductase"/>
</dbReference>
<keyword evidence="8" id="KW-0408">Iron</keyword>
<sequence>MISNDMKYTKMFEPGKIGKVTIKNRVVLPPIGTGLAFFSGEASPDIIRYYEERAKGGCGLIITEITRIDEEHGWGLARQLAVTKGGYISGLQRLVDTVHKYGTKIFVQLHHPGREGHARINPSKNQIVAPTAMVTERCAEMPHELSTNEVEALVSKYVLGATIAKFAGADGVELHAAHGYLINQFLSPFSNKRTDKYGGSFEKRMRFIEEIILSIHKVCGPNFPIGVRLSVDEFMGDDGITLEMGIEISKYLEKLGINHIHVSCGIYESGQNIIPIHIYPQACRRNLAQAIKDAVSIPVISINNIKEPEVAEQLLADGVCDFVAVGRGQLADPEWVNKARKGEDISIRKCIGCCRCIEAISYGRHFECSVNPRLGRELEFLELEKNGEGKKIIVVGGGPAGMQAAKVLAQRNFKVTLFEAKEKLGGALVLAGKNIDKEKLVWFIDTMSYELEQLGVDVRLNTMATEESIQALNPYGVFVCCGGNHIEPKIPGIESEKAIRVIDYLEGRAQPGKKVAVIGSGATGIETAATLVSRGHEVTVIEMLPKIGSGIIDRVLNVLVARLIKNGVSLLPGHKLTAIIETGVKLEKMVDGSEMEMEFDSVILALGICPQQEYAVELASVFDKSVVLGDALLSSTVLEAIRDANGTAWVF</sequence>
<evidence type="ECO:0000259" key="10">
    <source>
        <dbReference type="Pfam" id="PF00724"/>
    </source>
</evidence>
<dbReference type="PRINTS" id="PR00469">
    <property type="entry name" value="PNDRDTASEII"/>
</dbReference>
<evidence type="ECO:0000256" key="1">
    <source>
        <dbReference type="ARBA" id="ARBA00001917"/>
    </source>
</evidence>
<keyword evidence="4" id="KW-0285">Flavoprotein</keyword>
<dbReference type="InterPro" id="IPR023753">
    <property type="entry name" value="FAD/NAD-binding_dom"/>
</dbReference>
<gene>
    <name evidence="12" type="ORF">J2Z76_001485</name>
</gene>
<evidence type="ECO:0000256" key="4">
    <source>
        <dbReference type="ARBA" id="ARBA00022630"/>
    </source>
</evidence>
<keyword evidence="13" id="KW-1185">Reference proteome</keyword>
<keyword evidence="9" id="KW-0411">Iron-sulfur</keyword>
<keyword evidence="7" id="KW-0560">Oxidoreductase</keyword>
<evidence type="ECO:0000256" key="2">
    <source>
        <dbReference type="ARBA" id="ARBA00001966"/>
    </source>
</evidence>
<evidence type="ECO:0000256" key="9">
    <source>
        <dbReference type="ARBA" id="ARBA00023014"/>
    </source>
</evidence>
<dbReference type="Pfam" id="PF00724">
    <property type="entry name" value="Oxidored_FMN"/>
    <property type="match status" value="1"/>
</dbReference>
<evidence type="ECO:0000313" key="12">
    <source>
        <dbReference type="EMBL" id="MBP1925626.1"/>
    </source>
</evidence>